<dbReference type="EMBL" id="JAXCLA010000007">
    <property type="protein sequence ID" value="MDY0747314.1"/>
    <property type="molecule type" value="Genomic_DNA"/>
</dbReference>
<dbReference type="Proteomes" id="UP001285263">
    <property type="component" value="Unassembled WGS sequence"/>
</dbReference>
<protein>
    <submittedName>
        <fullName evidence="1">Uncharacterized protein</fullName>
    </submittedName>
</protein>
<sequence length="77" mass="8276">MRLAPKFYETRNTARMLLGEGYTARMKELGAMVAKVAAGRRTGALDAAQDVVRAADLDGFEAIQVLAAAVELIEPSH</sequence>
<organism evidence="1 2">
    <name type="scientific">Roseateles agri</name>
    <dbReference type="NCBI Taxonomy" id="3098619"/>
    <lineage>
        <taxon>Bacteria</taxon>
        <taxon>Pseudomonadati</taxon>
        <taxon>Pseudomonadota</taxon>
        <taxon>Betaproteobacteria</taxon>
        <taxon>Burkholderiales</taxon>
        <taxon>Sphaerotilaceae</taxon>
        <taxon>Roseateles</taxon>
    </lineage>
</organism>
<comment type="caution">
    <text evidence="1">The sequence shown here is derived from an EMBL/GenBank/DDBJ whole genome shotgun (WGS) entry which is preliminary data.</text>
</comment>
<proteinExistence type="predicted"/>
<accession>A0ABU5DPV8</accession>
<evidence type="ECO:0000313" key="2">
    <source>
        <dbReference type="Proteomes" id="UP001285263"/>
    </source>
</evidence>
<evidence type="ECO:0000313" key="1">
    <source>
        <dbReference type="EMBL" id="MDY0747314.1"/>
    </source>
</evidence>
<reference evidence="1 2" key="1">
    <citation type="submission" date="2023-11" db="EMBL/GenBank/DDBJ databases">
        <title>Paucibacter sp. nov., isolated from fresh soil in Korea.</title>
        <authorList>
            <person name="Le N.T.T."/>
        </authorList>
    </citation>
    <scope>NUCLEOTIDE SEQUENCE [LARGE SCALE GENOMIC DNA]</scope>
    <source>
        <strain evidence="1 2">R3-3</strain>
    </source>
</reference>
<keyword evidence="2" id="KW-1185">Reference proteome</keyword>
<gene>
    <name evidence="1" type="ORF">SNE35_22615</name>
</gene>
<name>A0ABU5DPV8_9BURK</name>